<sequence length="81" mass="9123">MQKLIFHFSRKLFNAVLKVDFQPQQKTASTGYYVILQNSQLDIQSKEGKVMVLWHPGSSLDLLLVNSCSDPVYASANSHPL</sequence>
<organism evidence="1 2">
    <name type="scientific">Alligator mississippiensis</name>
    <name type="common">American alligator</name>
    <dbReference type="NCBI Taxonomy" id="8496"/>
    <lineage>
        <taxon>Eukaryota</taxon>
        <taxon>Metazoa</taxon>
        <taxon>Chordata</taxon>
        <taxon>Craniata</taxon>
        <taxon>Vertebrata</taxon>
        <taxon>Euteleostomi</taxon>
        <taxon>Archelosauria</taxon>
        <taxon>Archosauria</taxon>
        <taxon>Crocodylia</taxon>
        <taxon>Alligatoridae</taxon>
        <taxon>Alligatorinae</taxon>
        <taxon>Alligator</taxon>
    </lineage>
</organism>
<dbReference type="AlphaFoldDB" id="A0A151PJ94"/>
<dbReference type="Proteomes" id="UP000050525">
    <property type="component" value="Unassembled WGS sequence"/>
</dbReference>
<proteinExistence type="predicted"/>
<reference evidence="1 2" key="1">
    <citation type="journal article" date="2012" name="Genome Biol.">
        <title>Sequencing three crocodilian genomes to illuminate the evolution of archosaurs and amniotes.</title>
        <authorList>
            <person name="St John J.A."/>
            <person name="Braun E.L."/>
            <person name="Isberg S.R."/>
            <person name="Miles L.G."/>
            <person name="Chong A.Y."/>
            <person name="Gongora J."/>
            <person name="Dalzell P."/>
            <person name="Moran C."/>
            <person name="Bed'hom B."/>
            <person name="Abzhanov A."/>
            <person name="Burgess S.C."/>
            <person name="Cooksey A.M."/>
            <person name="Castoe T.A."/>
            <person name="Crawford N.G."/>
            <person name="Densmore L.D."/>
            <person name="Drew J.C."/>
            <person name="Edwards S.V."/>
            <person name="Faircloth B.C."/>
            <person name="Fujita M.K."/>
            <person name="Greenwold M.J."/>
            <person name="Hoffmann F.G."/>
            <person name="Howard J.M."/>
            <person name="Iguchi T."/>
            <person name="Janes D.E."/>
            <person name="Khan S.Y."/>
            <person name="Kohno S."/>
            <person name="de Koning A.J."/>
            <person name="Lance S.L."/>
            <person name="McCarthy F.M."/>
            <person name="McCormack J.E."/>
            <person name="Merchant M.E."/>
            <person name="Peterson D.G."/>
            <person name="Pollock D.D."/>
            <person name="Pourmand N."/>
            <person name="Raney B.J."/>
            <person name="Roessler K.A."/>
            <person name="Sanford J.R."/>
            <person name="Sawyer R.H."/>
            <person name="Schmidt C.J."/>
            <person name="Triplett E.W."/>
            <person name="Tuberville T.D."/>
            <person name="Venegas-Anaya M."/>
            <person name="Howard J.T."/>
            <person name="Jarvis E.D."/>
            <person name="Guillette L.J.Jr."/>
            <person name="Glenn T.C."/>
            <person name="Green R.E."/>
            <person name="Ray D.A."/>
        </authorList>
    </citation>
    <scope>NUCLEOTIDE SEQUENCE [LARGE SCALE GENOMIC DNA]</scope>
    <source>
        <strain evidence="1">KSC_2009_1</strain>
    </source>
</reference>
<evidence type="ECO:0000313" key="1">
    <source>
        <dbReference type="EMBL" id="KYO48914.1"/>
    </source>
</evidence>
<dbReference type="EMBL" id="AKHW03000178">
    <property type="protein sequence ID" value="KYO48914.1"/>
    <property type="molecule type" value="Genomic_DNA"/>
</dbReference>
<name>A0A151PJ94_ALLMI</name>
<protein>
    <submittedName>
        <fullName evidence="1">Uncharacterized protein</fullName>
    </submittedName>
</protein>
<keyword evidence="2" id="KW-1185">Reference proteome</keyword>
<evidence type="ECO:0000313" key="2">
    <source>
        <dbReference type="Proteomes" id="UP000050525"/>
    </source>
</evidence>
<comment type="caution">
    <text evidence="1">The sequence shown here is derived from an EMBL/GenBank/DDBJ whole genome shotgun (WGS) entry which is preliminary data.</text>
</comment>
<accession>A0A151PJ94</accession>
<gene>
    <name evidence="1" type="ORF">Y1Q_0020257</name>
</gene>